<dbReference type="Proteomes" id="UP001489509">
    <property type="component" value="Unassembled WGS sequence"/>
</dbReference>
<accession>A0ABV1E4Y4</accession>
<dbReference type="InterPro" id="IPR032250">
    <property type="entry name" value="DUF4825"/>
</dbReference>
<evidence type="ECO:0000313" key="3">
    <source>
        <dbReference type="Proteomes" id="UP001489509"/>
    </source>
</evidence>
<sequence length="196" mass="22512">MKIKTRNRLIIGLFVVGLAFYGAIEGLILPQREAAQEQYRLEQRDPLTHDLDSILKFKSAYMGDATNLINLFCTLPLNHIAMSFQMDSERFLVEVHYQDNAANIGDTQVRRAMLYDATAAFALIDNLQRIDFVFLDESFTVTRDAVCGFYDEPLPKLLKKNIWKEKVQAPLASDDYVWDRTREGIRAQEKGENADE</sequence>
<keyword evidence="3" id="KW-1185">Reference proteome</keyword>
<dbReference type="Pfam" id="PF16107">
    <property type="entry name" value="DUF4825"/>
    <property type="match status" value="1"/>
</dbReference>
<name>A0ABV1E4Y4_9FIRM</name>
<protein>
    <submittedName>
        <fullName evidence="2">DUF4825 domain-containing protein</fullName>
    </submittedName>
</protein>
<feature type="domain" description="DUF4825" evidence="1">
    <location>
        <begin position="55"/>
        <end position="138"/>
    </location>
</feature>
<dbReference type="EMBL" id="JBBMFD010000044">
    <property type="protein sequence ID" value="MEQ2441780.1"/>
    <property type="molecule type" value="Genomic_DNA"/>
</dbReference>
<dbReference type="RefSeq" id="WP_349221089.1">
    <property type="nucleotide sequence ID" value="NZ_JBBMFD010000044.1"/>
</dbReference>
<gene>
    <name evidence="2" type="ORF">WMO26_13155</name>
</gene>
<evidence type="ECO:0000313" key="2">
    <source>
        <dbReference type="EMBL" id="MEQ2441780.1"/>
    </source>
</evidence>
<comment type="caution">
    <text evidence="2">The sequence shown here is derived from an EMBL/GenBank/DDBJ whole genome shotgun (WGS) entry which is preliminary data.</text>
</comment>
<organism evidence="2 3">
    <name type="scientific">Solibaculum intestinale</name>
    <dbReference type="NCBI Taxonomy" id="3133165"/>
    <lineage>
        <taxon>Bacteria</taxon>
        <taxon>Bacillati</taxon>
        <taxon>Bacillota</taxon>
        <taxon>Clostridia</taxon>
        <taxon>Eubacteriales</taxon>
        <taxon>Oscillospiraceae</taxon>
        <taxon>Solibaculum</taxon>
    </lineage>
</organism>
<reference evidence="2 3" key="1">
    <citation type="submission" date="2024-03" db="EMBL/GenBank/DDBJ databases">
        <title>Human intestinal bacterial collection.</title>
        <authorList>
            <person name="Pauvert C."/>
            <person name="Hitch T.C.A."/>
            <person name="Clavel T."/>
        </authorList>
    </citation>
    <scope>NUCLEOTIDE SEQUENCE [LARGE SCALE GENOMIC DNA]</scope>
    <source>
        <strain evidence="2 3">CLA-JM-H44</strain>
    </source>
</reference>
<proteinExistence type="predicted"/>
<evidence type="ECO:0000259" key="1">
    <source>
        <dbReference type="Pfam" id="PF16107"/>
    </source>
</evidence>